<feature type="transmembrane region" description="Helical" evidence="1">
    <location>
        <begin position="139"/>
        <end position="161"/>
    </location>
</feature>
<feature type="transmembrane region" description="Helical" evidence="1">
    <location>
        <begin position="181"/>
        <end position="202"/>
    </location>
</feature>
<dbReference type="Proteomes" id="UP000469870">
    <property type="component" value="Unassembled WGS sequence"/>
</dbReference>
<evidence type="ECO:0000256" key="1">
    <source>
        <dbReference type="SAM" id="Phobius"/>
    </source>
</evidence>
<dbReference type="EMBL" id="WJQT01000003">
    <property type="protein sequence ID" value="MRJ46740.1"/>
    <property type="molecule type" value="Genomic_DNA"/>
</dbReference>
<feature type="transmembrane region" description="Helical" evidence="1">
    <location>
        <begin position="97"/>
        <end position="119"/>
    </location>
</feature>
<dbReference type="InterPro" id="IPR007563">
    <property type="entry name" value="DUF554"/>
</dbReference>
<sequence>MGAIVNAVAIIICGSLGILFKAGIPERFHERLMQGVALCVITLGINGAIQGKETIIMILSIVVGILIGEGIDFDYHLTKGVQKLEEKVQHLSNFKDLGQGFISASLIFCVGSMAILGSLESGLTGDNTTLYTKSILDGITSILLGSSLGAGVLLSSIPVLLIQGSLTLFAFVLEPLLPVEVITEVICVGSILLIGLGLNMIGLTKLKILNFTPAIFLPILFMLFI</sequence>
<reference evidence="5 7" key="2">
    <citation type="submission" date="2019-11" db="EMBL/GenBank/DDBJ databases">
        <title>Characterisation of Fundicoccus ignavus gen. nov. sp. nov., a novel genus of the family Aerococcaceae isolated from bulk tank milk.</title>
        <authorList>
            <person name="Siebert A."/>
            <person name="Huptas C."/>
            <person name="Wenning M."/>
            <person name="Scherer S."/>
            <person name="Doll E.V."/>
        </authorList>
    </citation>
    <scope>NUCLEOTIDE SEQUENCE [LARGE SCALE GENOMIC DNA]</scope>
    <source>
        <strain evidence="2 7">DSM 109653</strain>
        <strain evidence="3 5">WS4759</strain>
    </source>
</reference>
<protein>
    <submittedName>
        <fullName evidence="3">DUF554 family protein</fullName>
    </submittedName>
</protein>
<dbReference type="AlphaFoldDB" id="A0A6I2GCJ4"/>
<accession>A0A6I2GCJ4</accession>
<dbReference type="Proteomes" id="UP000440066">
    <property type="component" value="Unassembled WGS sequence"/>
</dbReference>
<keyword evidence="1" id="KW-0472">Membrane</keyword>
<evidence type="ECO:0000313" key="2">
    <source>
        <dbReference type="EMBL" id="MRI81516.1"/>
    </source>
</evidence>
<keyword evidence="1" id="KW-1133">Transmembrane helix</keyword>
<dbReference type="PANTHER" id="PTHR36111:SF2">
    <property type="entry name" value="INNER MEMBRANE PROTEIN"/>
    <property type="match status" value="1"/>
</dbReference>
<evidence type="ECO:0000313" key="7">
    <source>
        <dbReference type="Proteomes" id="UP000469870"/>
    </source>
</evidence>
<feature type="transmembrane region" description="Helical" evidence="1">
    <location>
        <begin position="55"/>
        <end position="77"/>
    </location>
</feature>
<evidence type="ECO:0000313" key="4">
    <source>
        <dbReference type="EMBL" id="MRJ46740.1"/>
    </source>
</evidence>
<dbReference type="EMBL" id="WJQR01000004">
    <property type="protein sequence ID" value="MRI81516.1"/>
    <property type="molecule type" value="Genomic_DNA"/>
</dbReference>
<evidence type="ECO:0000313" key="5">
    <source>
        <dbReference type="Proteomes" id="UP000430975"/>
    </source>
</evidence>
<proteinExistence type="predicted"/>
<feature type="transmembrane region" description="Helical" evidence="1">
    <location>
        <begin position="208"/>
        <end position="224"/>
    </location>
</feature>
<dbReference type="RefSeq" id="WP_153831826.1">
    <property type="nucleotide sequence ID" value="NZ_WJQR01000004.1"/>
</dbReference>
<feature type="transmembrane region" description="Helical" evidence="1">
    <location>
        <begin position="6"/>
        <end position="24"/>
    </location>
</feature>
<reference evidence="4 6" key="1">
    <citation type="submission" date="2019-11" db="EMBL/GenBank/DDBJ databases">
        <title>Characterisation of Fundicoccus ignavus gen. nov. sp. nov., a novel genus of the family Aerococcaceae from bulk tank milk.</title>
        <authorList>
            <person name="Siebert A."/>
            <person name="Huptas C."/>
            <person name="Wenning M."/>
            <person name="Scherer S."/>
            <person name="Doll E.V."/>
        </authorList>
    </citation>
    <scope>NUCLEOTIDE SEQUENCE [LARGE SCALE GENOMIC DNA]</scope>
    <source>
        <strain evidence="4 6">DSM 109652</strain>
    </source>
</reference>
<dbReference type="PANTHER" id="PTHR36111">
    <property type="entry name" value="INNER MEMBRANE PROTEIN-RELATED"/>
    <property type="match status" value="1"/>
</dbReference>
<gene>
    <name evidence="4" type="ORF">GF867_04040</name>
    <name evidence="3" type="ORF">GIY09_06360</name>
    <name evidence="2" type="ORF">GIY11_05745</name>
</gene>
<keyword evidence="5" id="KW-1185">Reference proteome</keyword>
<evidence type="ECO:0000313" key="3">
    <source>
        <dbReference type="EMBL" id="MRI85500.1"/>
    </source>
</evidence>
<comment type="caution">
    <text evidence="3">The sequence shown here is derived from an EMBL/GenBank/DDBJ whole genome shotgun (WGS) entry which is preliminary data.</text>
</comment>
<name>A0A6I2GCJ4_9LACT</name>
<evidence type="ECO:0000313" key="6">
    <source>
        <dbReference type="Proteomes" id="UP000440066"/>
    </source>
</evidence>
<dbReference type="Proteomes" id="UP000430975">
    <property type="component" value="Unassembled WGS sequence"/>
</dbReference>
<organism evidence="3 5">
    <name type="scientific">Fundicoccus ignavus</name>
    <dbReference type="NCBI Taxonomy" id="2664442"/>
    <lineage>
        <taxon>Bacteria</taxon>
        <taxon>Bacillati</taxon>
        <taxon>Bacillota</taxon>
        <taxon>Bacilli</taxon>
        <taxon>Lactobacillales</taxon>
        <taxon>Aerococcaceae</taxon>
        <taxon>Fundicoccus</taxon>
    </lineage>
</organism>
<keyword evidence="1" id="KW-0812">Transmembrane</keyword>
<dbReference type="Pfam" id="PF04474">
    <property type="entry name" value="DUF554"/>
    <property type="match status" value="1"/>
</dbReference>
<dbReference type="EMBL" id="WJQS01000004">
    <property type="protein sequence ID" value="MRI85500.1"/>
    <property type="molecule type" value="Genomic_DNA"/>
</dbReference>